<evidence type="ECO:0000256" key="2">
    <source>
        <dbReference type="ARBA" id="ARBA00012038"/>
    </source>
</evidence>
<keyword evidence="3" id="KW-0119">Carbohydrate metabolism</keyword>
<evidence type="ECO:0000256" key="5">
    <source>
        <dbReference type="ARBA" id="ARBA00022777"/>
    </source>
</evidence>
<gene>
    <name evidence="10" type="ORF">IWQ60_006119</name>
</gene>
<dbReference type="Gene3D" id="3.30.420.40">
    <property type="match status" value="2"/>
</dbReference>
<dbReference type="GO" id="GO:0005829">
    <property type="term" value="C:cytosol"/>
    <property type="evidence" value="ECO:0007669"/>
    <property type="project" value="TreeGrafter"/>
</dbReference>
<comment type="catalytic activity">
    <reaction evidence="6">
        <text>D-xylulose + ATP = D-xylulose 5-phosphate + ADP + H(+)</text>
        <dbReference type="Rhea" id="RHEA:10964"/>
        <dbReference type="ChEBI" id="CHEBI:15378"/>
        <dbReference type="ChEBI" id="CHEBI:17140"/>
        <dbReference type="ChEBI" id="CHEBI:30616"/>
        <dbReference type="ChEBI" id="CHEBI:57737"/>
        <dbReference type="ChEBI" id="CHEBI:456216"/>
        <dbReference type="EC" id="2.7.1.17"/>
    </reaction>
</comment>
<evidence type="ECO:0000256" key="1">
    <source>
        <dbReference type="ARBA" id="ARBA00009156"/>
    </source>
</evidence>
<dbReference type="PANTHER" id="PTHR10196:SF57">
    <property type="entry name" value="XYLULOSE KINASE"/>
    <property type="match status" value="1"/>
</dbReference>
<dbReference type="Pfam" id="PF01535">
    <property type="entry name" value="PPR"/>
    <property type="match status" value="2"/>
</dbReference>
<dbReference type="GO" id="GO:0005997">
    <property type="term" value="P:xylulose metabolic process"/>
    <property type="evidence" value="ECO:0007669"/>
    <property type="project" value="TreeGrafter"/>
</dbReference>
<evidence type="ECO:0000256" key="7">
    <source>
        <dbReference type="SAM" id="MobiDB-lite"/>
    </source>
</evidence>
<feature type="region of interest" description="Disordered" evidence="7">
    <location>
        <begin position="1549"/>
        <end position="1577"/>
    </location>
</feature>
<evidence type="ECO:0000256" key="4">
    <source>
        <dbReference type="ARBA" id="ARBA00022679"/>
    </source>
</evidence>
<comment type="caution">
    <text evidence="10">The sequence shown here is derived from an EMBL/GenBank/DDBJ whole genome shotgun (WGS) entry which is preliminary data.</text>
</comment>
<dbReference type="CDD" id="cd07776">
    <property type="entry name" value="ASKHA_NBD_FGGY_SpXK-like"/>
    <property type="match status" value="1"/>
</dbReference>
<dbReference type="InterPro" id="IPR018484">
    <property type="entry name" value="FGGY_N"/>
</dbReference>
<dbReference type="Gene3D" id="1.25.40.10">
    <property type="entry name" value="Tetratricopeptide repeat domain"/>
    <property type="match status" value="3"/>
</dbReference>
<dbReference type="Pfam" id="PF00370">
    <property type="entry name" value="FGGY_N"/>
    <property type="match status" value="1"/>
</dbReference>
<evidence type="ECO:0000259" key="9">
    <source>
        <dbReference type="Pfam" id="PF02782"/>
    </source>
</evidence>
<evidence type="ECO:0000256" key="3">
    <source>
        <dbReference type="ARBA" id="ARBA00022629"/>
    </source>
</evidence>
<dbReference type="SUPFAM" id="SSF53067">
    <property type="entry name" value="Actin-like ATPase domain"/>
    <property type="match status" value="2"/>
</dbReference>
<dbReference type="GO" id="GO:0042732">
    <property type="term" value="P:D-xylose metabolic process"/>
    <property type="evidence" value="ECO:0007669"/>
    <property type="project" value="UniProtKB-KW"/>
</dbReference>
<dbReference type="InterPro" id="IPR043129">
    <property type="entry name" value="ATPase_NBD"/>
</dbReference>
<feature type="domain" description="Carbohydrate kinase FGGY N-terminal" evidence="8">
    <location>
        <begin position="4"/>
        <end position="281"/>
    </location>
</feature>
<dbReference type="InterPro" id="IPR018485">
    <property type="entry name" value="FGGY_C"/>
</dbReference>
<keyword evidence="11" id="KW-1185">Reference proteome</keyword>
<evidence type="ECO:0000259" key="8">
    <source>
        <dbReference type="Pfam" id="PF00370"/>
    </source>
</evidence>
<evidence type="ECO:0000256" key="6">
    <source>
        <dbReference type="ARBA" id="ARBA00048885"/>
    </source>
</evidence>
<proteinExistence type="inferred from homology"/>
<dbReference type="GO" id="GO:0004856">
    <property type="term" value="F:D-xylulokinase activity"/>
    <property type="evidence" value="ECO:0007669"/>
    <property type="project" value="UniProtKB-EC"/>
</dbReference>
<evidence type="ECO:0000313" key="11">
    <source>
        <dbReference type="Proteomes" id="UP001150569"/>
    </source>
</evidence>
<dbReference type="OrthoDB" id="1728974at2759"/>
<keyword evidence="3" id="KW-0859">Xylose metabolism</keyword>
<dbReference type="Pfam" id="PF02782">
    <property type="entry name" value="FGGY_C"/>
    <property type="match status" value="1"/>
</dbReference>
<reference evidence="10" key="1">
    <citation type="submission" date="2022-07" db="EMBL/GenBank/DDBJ databases">
        <title>Phylogenomic reconstructions and comparative analyses of Kickxellomycotina fungi.</title>
        <authorList>
            <person name="Reynolds N.K."/>
            <person name="Stajich J.E."/>
            <person name="Barry K."/>
            <person name="Grigoriev I.V."/>
            <person name="Crous P."/>
            <person name="Smith M.E."/>
        </authorList>
    </citation>
    <scope>NUCLEOTIDE SEQUENCE</scope>
    <source>
        <strain evidence="10">RSA 861</strain>
    </source>
</reference>
<dbReference type="Proteomes" id="UP001150569">
    <property type="component" value="Unassembled WGS sequence"/>
</dbReference>
<keyword evidence="4" id="KW-0808">Transferase</keyword>
<name>A0A9W8A5L7_9FUNG</name>
<dbReference type="InterPro" id="IPR011990">
    <property type="entry name" value="TPR-like_helical_dom_sf"/>
</dbReference>
<feature type="region of interest" description="Disordered" evidence="7">
    <location>
        <begin position="923"/>
        <end position="955"/>
    </location>
</feature>
<dbReference type="InterPro" id="IPR042024">
    <property type="entry name" value="D-XK_euk"/>
</dbReference>
<dbReference type="FunFam" id="3.30.420.40:FF:000118">
    <property type="entry name" value="Xylulose kinase 2"/>
    <property type="match status" value="1"/>
</dbReference>
<evidence type="ECO:0000313" key="10">
    <source>
        <dbReference type="EMBL" id="KAJ1923053.1"/>
    </source>
</evidence>
<feature type="domain" description="Carbohydrate kinase FGGY C-terminal" evidence="9">
    <location>
        <begin position="293"/>
        <end position="517"/>
    </location>
</feature>
<sequence length="1577" mass="173246">MAKYYLGLDLSTQQLKATIIGNRLQNVIEEQVHFDQDLPQYGTQGGVYTDGSRVTANPLMWVEALDLLFTRLVRRSDVECGSIVAVGGCGQQHTSIYWSQSAERTLASLDPDQELVHQLTNCFAVSQSPTWQDASTTGQCRRLEKAVGGAEKLARLTGSVAYERFTANQIAKLYEDHRHLYDATARISLASSFLTSLLLGRIAPIDASDAAGMNLLDLHTQEWAPQIVSTIADETLVAKLGGPGPVPTLSPAGVLGSYWVKRYGLVASCRVATGTGDNPASFAGLPLTPTDVLISLGTSDTAMFACPTNVIPDAHGHVLCHPGALSNESNHTGAGRFMSLLCFKNGSLTREWVRDRYTDGSWEQFSNLLRPAQSNHQAPSIEDGAPTQVGFYFRSPEILPHAAGVHRFVLAANSDDKHLTVEAIGRAQVDEFPTNTHDESAVSRANVRAIVVGQALNMRYYVAQKGLPLPPQRLVAVGGAAANRAILQVFADVFGCPVYHASPVMTASLASALRAAYLGQFGDAEGQSGLGDGADTSNDYTQFLVASGLAMKKVVTPDSAAAAAYETLWPTFSRLHEFVVPQPYVGRAEFLRQSGSAQSAAEVVDLYMVAQRNGVTNYLSSTDYRQLVRRLLQLYATTLKPVQGRGTPAPRRHLPVETLSDNAETATVVTRESRANTVEGIVEFLLHWVQKRRLDRSAIGDEEGPPADLPFVNDDFNVVIYALARLGRLETAWEFCQRAAVERIKLQPETLSHLLHQIVHHANQSTRVSSLSSSPAALASEMKGGQHLVRNHRGDLDAAERLYLYCQRQKIHLPTNAYHVLLELAMKHGADQFGTRLCRDLQASGQTLTDLSHALIIRVYAAHHQREQALKHYNWMSQQLLIKPTAASAPHLITALGQLGQFSEAWLIYTSVVRDVQQVDSVGATSTTTTPPPKPGQRATSTPSPQAERPAVPGPTGLTFSHLAAVRAVTQHQRFHLLPRIEAALIAESGGQIAALHHHAVADLMRAHATVGHGDRVRTFYEAVRRRLPTTDDPYQAAILQSLYRVGDTEAALAMYGRLRATNAPMPLFATLSLLDLHLDAGDTAGIVAVLDDARACPEDDLPDALLDKLVRVFSRLQRPALAEHYRQVLNRRDHGLTYRVSVNLIVAYGRSGRLNDAFTVYNRARPVLESGITERQQQTTTTTTHQSSSTLMALYSTMVNACLHSREPAKALLVFQQAQDSGLPLSPALLADMMLVFTRLNHGDQVHALFATYEALDPPARLDNLMRIMHCFELLGNPDRVLAIYARIRDAGLTPTAFGYRSILMALLRGQRTEAIPAILDDLETTPPEFNEHLYCALLEYYDQVHDLEAARQVWKRLSGTSDQADSDVVGLPSASATDRSPAVVVGEETLAFPQPPKRAPARVSTTATIYGFSTMMRLLAHHDRLDESLALFEQLDTNRRRQLHLDVFHSLLASAGRLGRLDLMVNLLTGPLHESQSATANRETCEIFLKYALRIENNVPQIRHVQRFVRHRWYRVWPEWKVVEADLRREIEAEKKQTLVATLEDGGGQVQHADGVRGSGQDIDLPECPGISHDT</sequence>
<comment type="similarity">
    <text evidence="1">Belongs to the FGGY kinase family.</text>
</comment>
<dbReference type="PANTHER" id="PTHR10196">
    <property type="entry name" value="SUGAR KINASE"/>
    <property type="match status" value="1"/>
</dbReference>
<dbReference type="EC" id="2.7.1.17" evidence="2"/>
<dbReference type="EMBL" id="JANBPT010000357">
    <property type="protein sequence ID" value="KAJ1923053.1"/>
    <property type="molecule type" value="Genomic_DNA"/>
</dbReference>
<dbReference type="InterPro" id="IPR002885">
    <property type="entry name" value="PPR_rpt"/>
</dbReference>
<protein>
    <recommendedName>
        <fullName evidence="2">xylulokinase</fullName>
        <ecNumber evidence="2">2.7.1.17</ecNumber>
    </recommendedName>
</protein>
<organism evidence="10 11">
    <name type="scientific">Tieghemiomyces parasiticus</name>
    <dbReference type="NCBI Taxonomy" id="78921"/>
    <lineage>
        <taxon>Eukaryota</taxon>
        <taxon>Fungi</taxon>
        <taxon>Fungi incertae sedis</taxon>
        <taxon>Zoopagomycota</taxon>
        <taxon>Kickxellomycotina</taxon>
        <taxon>Dimargaritomycetes</taxon>
        <taxon>Dimargaritales</taxon>
        <taxon>Dimargaritaceae</taxon>
        <taxon>Tieghemiomyces</taxon>
    </lineage>
</organism>
<accession>A0A9W8A5L7</accession>
<keyword evidence="5" id="KW-0418">Kinase</keyword>